<evidence type="ECO:0000256" key="1">
    <source>
        <dbReference type="SAM" id="MobiDB-lite"/>
    </source>
</evidence>
<feature type="transmembrane region" description="Helical" evidence="2">
    <location>
        <begin position="73"/>
        <end position="93"/>
    </location>
</feature>
<dbReference type="SMART" id="SM00014">
    <property type="entry name" value="acidPPc"/>
    <property type="match status" value="1"/>
</dbReference>
<dbReference type="InterPro" id="IPR036938">
    <property type="entry name" value="PAP2/HPO_sf"/>
</dbReference>
<sequence length="182" mass="19394">MLTLLFSPWTVIVWTALAAVILYVRDSGAVRAIALIASVASAGALCEALKVLVARPRPPVTDQLGVLETTYSFPSGHVTGTASLVIAFVALVARSVGIATRIVLWSCAAIVIVLVCLTRLYLGVHWISDVVAGIGVACAATLLILPAVDLTTSTWRSHHRHLPDSTREHVNARHRNTHAPSH</sequence>
<comment type="caution">
    <text evidence="4">The sequence shown here is derived from an EMBL/GenBank/DDBJ whole genome shotgun (WGS) entry which is preliminary data.</text>
</comment>
<keyword evidence="2" id="KW-1133">Transmembrane helix</keyword>
<name>H5U6I6_9ACTN</name>
<evidence type="ECO:0000313" key="5">
    <source>
        <dbReference type="Proteomes" id="UP000005845"/>
    </source>
</evidence>
<feature type="domain" description="Phosphatidic acid phosphatase type 2/haloperoxidase" evidence="3">
    <location>
        <begin position="30"/>
        <end position="143"/>
    </location>
</feature>
<keyword evidence="5" id="KW-1185">Reference proteome</keyword>
<reference evidence="4 5" key="1">
    <citation type="submission" date="2012-02" db="EMBL/GenBank/DDBJ databases">
        <title>Whole genome shotgun sequence of Gordonia sputi NBRC 100414.</title>
        <authorList>
            <person name="Yoshida I."/>
            <person name="Hosoyama A."/>
            <person name="Tsuchikane K."/>
            <person name="Katsumata H."/>
            <person name="Yamazaki S."/>
            <person name="Fujita N."/>
        </authorList>
    </citation>
    <scope>NUCLEOTIDE SEQUENCE [LARGE SCALE GENOMIC DNA]</scope>
    <source>
        <strain evidence="4 5">NBRC 100414</strain>
    </source>
</reference>
<dbReference type="CDD" id="cd03392">
    <property type="entry name" value="PAP2_like_2"/>
    <property type="match status" value="1"/>
</dbReference>
<dbReference type="AlphaFoldDB" id="H5U6I6"/>
<protein>
    <recommendedName>
        <fullName evidence="3">Phosphatidic acid phosphatase type 2/haloperoxidase domain-containing protein</fullName>
    </recommendedName>
</protein>
<dbReference type="EMBL" id="BAFC01000126">
    <property type="protein sequence ID" value="GAB41344.1"/>
    <property type="molecule type" value="Genomic_DNA"/>
</dbReference>
<evidence type="ECO:0000313" key="4">
    <source>
        <dbReference type="EMBL" id="GAB41344.1"/>
    </source>
</evidence>
<proteinExistence type="predicted"/>
<feature type="compositionally biased region" description="Basic residues" evidence="1">
    <location>
        <begin position="172"/>
        <end position="182"/>
    </location>
</feature>
<keyword evidence="2" id="KW-0812">Transmembrane</keyword>
<feature type="compositionally biased region" description="Basic and acidic residues" evidence="1">
    <location>
        <begin position="162"/>
        <end position="171"/>
    </location>
</feature>
<dbReference type="Gene3D" id="1.20.144.10">
    <property type="entry name" value="Phosphatidic acid phosphatase type 2/haloperoxidase"/>
    <property type="match status" value="1"/>
</dbReference>
<accession>H5U6I6</accession>
<evidence type="ECO:0000256" key="2">
    <source>
        <dbReference type="SAM" id="Phobius"/>
    </source>
</evidence>
<feature type="transmembrane region" description="Helical" evidence="2">
    <location>
        <begin position="102"/>
        <end position="124"/>
    </location>
</feature>
<dbReference type="eggNOG" id="COG0671">
    <property type="taxonomic scope" value="Bacteria"/>
</dbReference>
<dbReference type="Proteomes" id="UP000005845">
    <property type="component" value="Unassembled WGS sequence"/>
</dbReference>
<dbReference type="SUPFAM" id="SSF48317">
    <property type="entry name" value="Acid phosphatase/Vanadium-dependent haloperoxidase"/>
    <property type="match status" value="1"/>
</dbReference>
<evidence type="ECO:0000259" key="3">
    <source>
        <dbReference type="SMART" id="SM00014"/>
    </source>
</evidence>
<dbReference type="Pfam" id="PF01569">
    <property type="entry name" value="PAP2"/>
    <property type="match status" value="1"/>
</dbReference>
<keyword evidence="2" id="KW-0472">Membrane</keyword>
<feature type="region of interest" description="Disordered" evidence="1">
    <location>
        <begin position="160"/>
        <end position="182"/>
    </location>
</feature>
<dbReference type="InterPro" id="IPR000326">
    <property type="entry name" value="PAP2/HPO"/>
</dbReference>
<feature type="transmembrane region" description="Helical" evidence="2">
    <location>
        <begin position="130"/>
        <end position="150"/>
    </location>
</feature>
<feature type="transmembrane region" description="Helical" evidence="2">
    <location>
        <begin position="6"/>
        <end position="25"/>
    </location>
</feature>
<feature type="transmembrane region" description="Helical" evidence="2">
    <location>
        <begin position="32"/>
        <end position="53"/>
    </location>
</feature>
<organism evidence="4 5">
    <name type="scientific">Gordonia sputi NBRC 100414</name>
    <dbReference type="NCBI Taxonomy" id="1089453"/>
    <lineage>
        <taxon>Bacteria</taxon>
        <taxon>Bacillati</taxon>
        <taxon>Actinomycetota</taxon>
        <taxon>Actinomycetes</taxon>
        <taxon>Mycobacteriales</taxon>
        <taxon>Gordoniaceae</taxon>
        <taxon>Gordonia</taxon>
    </lineage>
</organism>
<dbReference type="PANTHER" id="PTHR14969">
    <property type="entry name" value="SPHINGOSINE-1-PHOSPHATE PHOSPHOHYDROLASE"/>
    <property type="match status" value="1"/>
</dbReference>
<dbReference type="PANTHER" id="PTHR14969:SF13">
    <property type="entry name" value="AT30094P"/>
    <property type="match status" value="1"/>
</dbReference>
<gene>
    <name evidence="4" type="ORF">GOSPT_128_00090</name>
</gene>